<keyword evidence="3" id="KW-0378">Hydrolase</keyword>
<dbReference type="OrthoDB" id="289038at2759"/>
<dbReference type="EMBL" id="JAENGZ010000362">
    <property type="protein sequence ID" value="KAG6961032.1"/>
    <property type="molecule type" value="Genomic_DNA"/>
</dbReference>
<dbReference type="AlphaFoldDB" id="A0A8T1UH06"/>
<evidence type="ECO:0000313" key="6">
    <source>
        <dbReference type="Proteomes" id="UP000688947"/>
    </source>
</evidence>
<name>A0A8T1UH06_9STRA</name>
<keyword evidence="1" id="KW-0645">Protease</keyword>
<reference evidence="5" key="1">
    <citation type="submission" date="2021-01" db="EMBL/GenBank/DDBJ databases">
        <title>Phytophthora aleatoria, a newly-described species from Pinus radiata is distinct from Phytophthora cactorum isolates based on comparative genomics.</title>
        <authorList>
            <person name="Mcdougal R."/>
            <person name="Panda P."/>
            <person name="Williams N."/>
            <person name="Studholme D.J."/>
        </authorList>
    </citation>
    <scope>NUCLEOTIDE SEQUENCE</scope>
    <source>
        <strain evidence="5">NZFS 3830</strain>
    </source>
</reference>
<proteinExistence type="predicted"/>
<comment type="caution">
    <text evidence="5">The sequence shown here is derived from an EMBL/GenBank/DDBJ whole genome shotgun (WGS) entry which is preliminary data.</text>
</comment>
<feature type="domain" description="UBP34/UBP24/USP9X/USP9Y-like ARM repeat region" evidence="4">
    <location>
        <begin position="34"/>
        <end position="136"/>
    </location>
</feature>
<evidence type="ECO:0000313" key="5">
    <source>
        <dbReference type="EMBL" id="KAG6961032.1"/>
    </source>
</evidence>
<evidence type="ECO:0000256" key="3">
    <source>
        <dbReference type="ARBA" id="ARBA00022801"/>
    </source>
</evidence>
<evidence type="ECO:0000259" key="4">
    <source>
        <dbReference type="Pfam" id="PF25010"/>
    </source>
</evidence>
<dbReference type="VEuPathDB" id="FungiDB:PC110_g15143"/>
<gene>
    <name evidence="5" type="ORF">JG687_00007900</name>
</gene>
<dbReference type="GO" id="GO:0008233">
    <property type="term" value="F:peptidase activity"/>
    <property type="evidence" value="ECO:0007669"/>
    <property type="project" value="UniProtKB-KW"/>
</dbReference>
<organism evidence="5 6">
    <name type="scientific">Phytophthora cactorum</name>
    <dbReference type="NCBI Taxonomy" id="29920"/>
    <lineage>
        <taxon>Eukaryota</taxon>
        <taxon>Sar</taxon>
        <taxon>Stramenopiles</taxon>
        <taxon>Oomycota</taxon>
        <taxon>Peronosporomycetes</taxon>
        <taxon>Peronosporales</taxon>
        <taxon>Peronosporaceae</taxon>
        <taxon>Phytophthora</taxon>
    </lineage>
</organism>
<dbReference type="InterPro" id="IPR056850">
    <property type="entry name" value="ARM_UBP34_24_USP9X_Y"/>
</dbReference>
<keyword evidence="2" id="KW-0833">Ubl conjugation pathway</keyword>
<dbReference type="Pfam" id="PF25010">
    <property type="entry name" value="ARM_UBP24_USP9X-Y"/>
    <property type="match status" value="1"/>
</dbReference>
<evidence type="ECO:0000256" key="1">
    <source>
        <dbReference type="ARBA" id="ARBA00022670"/>
    </source>
</evidence>
<dbReference type="Proteomes" id="UP000688947">
    <property type="component" value="Unassembled WGS sequence"/>
</dbReference>
<sequence length="432" mass="50269">MELLLVKIEHDVNVPKEQTEKTEDFASREICEQRVQILRLEISLRFFQSSSLEKRIYGLTEIVVIITRLYNDQIQEQADPTAASLFATLDYLVNWMHEKQLMQELLGEKMHVELIKRSTSLFQFVSELERLTRRSLVQFKDDMKPFARQFTIYYWKWRLGITVSDIRQSSESYVSVLLKETVDYKEGVRQTLNTTDFLQMDDEKRSKIPILKDHVSEIKNRLLALRAAWILDKSGDKESSFTEEQLNSVWELMIVDAFLLDEAALCFQWIELFKATDSAVAEEIITLLASFHLAFAPEIRQTDLPFLCKMRFLEKCMEFIATAKKEAENVPESPKADVKNSGKLATDVAIKMKINDFMEFPMEIDMFPYTSEALAATDRGKINDKRIIHETGNPRWLEFNDEIVREFDVETMGEECFGGEEVAQKWNAIQGT</sequence>
<protein>
    <recommendedName>
        <fullName evidence="4">UBP34/UBP24/USP9X/USP9Y-like ARM repeat region domain-containing protein</fullName>
    </recommendedName>
</protein>
<accession>A0A8T1UH06</accession>
<evidence type="ECO:0000256" key="2">
    <source>
        <dbReference type="ARBA" id="ARBA00022786"/>
    </source>
</evidence>
<dbReference type="GO" id="GO:0006508">
    <property type="term" value="P:proteolysis"/>
    <property type="evidence" value="ECO:0007669"/>
    <property type="project" value="UniProtKB-KW"/>
</dbReference>